<proteinExistence type="predicted"/>
<dbReference type="PANTHER" id="PTHR46421:SF1">
    <property type="entry name" value="PROGRAMMED CELL DEATH PROTEIN 2-LIKE"/>
    <property type="match status" value="1"/>
</dbReference>
<organism evidence="3 4">
    <name type="scientific">Albugo candida</name>
    <dbReference type="NCBI Taxonomy" id="65357"/>
    <lineage>
        <taxon>Eukaryota</taxon>
        <taxon>Sar</taxon>
        <taxon>Stramenopiles</taxon>
        <taxon>Oomycota</taxon>
        <taxon>Peronosporomycetes</taxon>
        <taxon>Albuginales</taxon>
        <taxon>Albuginaceae</taxon>
        <taxon>Albugo</taxon>
    </lineage>
</organism>
<comment type="caution">
    <text evidence="3">The sequence shown here is derived from an EMBL/GenBank/DDBJ whole genome shotgun (WGS) entry which is preliminary data.</text>
</comment>
<evidence type="ECO:0000313" key="4">
    <source>
        <dbReference type="Proteomes" id="UP000053237"/>
    </source>
</evidence>
<dbReference type="InterPro" id="IPR052815">
    <property type="entry name" value="PDCD2-like_regulator"/>
</dbReference>
<gene>
    <name evidence="3" type="ORF">BN9_066730</name>
</gene>
<evidence type="ECO:0000313" key="3">
    <source>
        <dbReference type="EMBL" id="CCI45763.1"/>
    </source>
</evidence>
<dbReference type="InterPro" id="IPR007320">
    <property type="entry name" value="PDCD2_C"/>
</dbReference>
<accession>A0A024GG74</accession>
<dbReference type="GO" id="GO:0005737">
    <property type="term" value="C:cytoplasm"/>
    <property type="evidence" value="ECO:0007669"/>
    <property type="project" value="InterPro"/>
</dbReference>
<dbReference type="EMBL" id="CAIX01000107">
    <property type="protein sequence ID" value="CCI45763.1"/>
    <property type="molecule type" value="Genomic_DNA"/>
</dbReference>
<evidence type="ECO:0000259" key="2">
    <source>
        <dbReference type="Pfam" id="PF04194"/>
    </source>
</evidence>
<dbReference type="AlphaFoldDB" id="A0A024GG74"/>
<dbReference type="OrthoDB" id="366284at2759"/>
<dbReference type="STRING" id="65357.A0A024GG74"/>
<dbReference type="Pfam" id="PF04194">
    <property type="entry name" value="PDCD2_C"/>
    <property type="match status" value="1"/>
</dbReference>
<protein>
    <recommendedName>
        <fullName evidence="2">Programmed cell death protein 2 C-terminal domain-containing protein</fullName>
    </recommendedName>
</protein>
<evidence type="ECO:0000256" key="1">
    <source>
        <dbReference type="SAM" id="MobiDB-lite"/>
    </source>
</evidence>
<sequence length="346" mass="39232">MADNQCVLLGIINKHSDGKVDLPSCSKLGGSPVWLSPIPPIDKKSLQCAKCQGQLFFIAQIYAPIRIPRTLYMFGCNSTTCGETIGSWRVFRDQSVDSESNEKTEVMSTHCPNWADDTEDDWSDQEECADQAVSLNDLEMLLDACHVEASRLEVVQDASQIPSQTLSEPQFPPVLLEVIEEPHSRDIDFSYEHKLYQKYVTTEAQCAPSVQGSDSIKIKTFPHAEVYEQTPTEERHFIRFQERLKRCPQQCLRYDYDGEPLWPIPIPSQFHIPKCKCGKERKFECQLMPAVLYVLQVDKCFPPNTVAGPCGMDWLSLLVYSCPDSCDESREEFVHVVTTHKSATLL</sequence>
<name>A0A024GG74_9STRA</name>
<dbReference type="Proteomes" id="UP000053237">
    <property type="component" value="Unassembled WGS sequence"/>
</dbReference>
<dbReference type="InParanoid" id="A0A024GG74"/>
<reference evidence="3 4" key="1">
    <citation type="submission" date="2012-05" db="EMBL/GenBank/DDBJ databases">
        <title>Recombination and specialization in a pathogen metapopulation.</title>
        <authorList>
            <person name="Gardiner A."/>
            <person name="Kemen E."/>
            <person name="Schultz-Larsen T."/>
            <person name="MacLean D."/>
            <person name="Van Oosterhout C."/>
            <person name="Jones J.D.G."/>
        </authorList>
    </citation>
    <scope>NUCLEOTIDE SEQUENCE [LARGE SCALE GENOMIC DNA]</scope>
    <source>
        <strain evidence="3 4">Ac Nc2</strain>
    </source>
</reference>
<keyword evidence="4" id="KW-1185">Reference proteome</keyword>
<feature type="domain" description="Programmed cell death protein 2 C-terminal" evidence="2">
    <location>
        <begin position="235"/>
        <end position="330"/>
    </location>
</feature>
<dbReference type="PANTHER" id="PTHR46421">
    <property type="entry name" value="PROGRAMMED CELL DEATH PROTEIN 2-LIKE"/>
    <property type="match status" value="1"/>
</dbReference>
<feature type="region of interest" description="Disordered" evidence="1">
    <location>
        <begin position="99"/>
        <end position="121"/>
    </location>
</feature>